<dbReference type="CDD" id="cd01646">
    <property type="entry name" value="RT_Bac_retron_I"/>
    <property type="match status" value="1"/>
</dbReference>
<evidence type="ECO:0000313" key="2">
    <source>
        <dbReference type="EMBL" id="DBA35364.1"/>
    </source>
</evidence>
<dbReference type="PANTHER" id="PTHR34047">
    <property type="entry name" value="NUCLEAR INTRON MATURASE 1, MITOCHONDRIAL-RELATED"/>
    <property type="match status" value="1"/>
</dbReference>
<dbReference type="GeneID" id="98835809"/>
<organism evidence="2 3">
    <name type="scientific">Caudoviricetes sp. vir215</name>
    <dbReference type="NCBI Taxonomy" id="3068354"/>
    <lineage>
        <taxon>Viruses</taxon>
        <taxon>Duplodnaviria</taxon>
        <taxon>Heunggongvirae</taxon>
        <taxon>Uroviricota</taxon>
        <taxon>Caudoviricetes</taxon>
    </lineage>
</organism>
<dbReference type="InterPro" id="IPR043128">
    <property type="entry name" value="Rev_trsase/Diguanyl_cyclase"/>
</dbReference>
<dbReference type="InterPro" id="IPR051083">
    <property type="entry name" value="GrpII_Intron_Splice-Mob/Def"/>
</dbReference>
<sequence length="344" mass="41144">MTKRLGNIWGTLVSYENIKRAYQNSRKGKTHRPDVRKVDEDPEFYIKSIQMMLVEGTYHTSPYRMFEIHEKGKTREVADLPYYPDRIIHWALMQVLHDMVMRNLIPQTYAALPERGAHQGLTKLKQYLRDPQAKYYLKLDIRKFFPSIDKDVMMDKIEARVKDKDVLDLCARIIYEYPYGGLPIGNYTSQYFANFYLSDLDHYMKESYHCRWYLRYMDDIIILGWSKPWLRRALRKIEEIIAPWGLEVKDNWCIRPVTEGIDWVGYVTYSDHCLLRKRTKIRLKRACSRIRRKWAEGHEPDMHDLGVLAAYNGCLEWCNGHYLGKQTVYPLMEEFKWRSSKQEA</sequence>
<keyword evidence="3" id="KW-1185">Reference proteome</keyword>
<dbReference type="PROSITE" id="PS50878">
    <property type="entry name" value="RT_POL"/>
    <property type="match status" value="1"/>
</dbReference>
<proteinExistence type="predicted"/>
<keyword evidence="2" id="KW-0695">RNA-directed DNA polymerase</keyword>
<name>A0AA87CD49_9CAUD</name>
<gene>
    <name evidence="2" type="ORF">vir215_00062</name>
</gene>
<keyword evidence="2" id="KW-0548">Nucleotidyltransferase</keyword>
<dbReference type="Gene3D" id="3.30.70.270">
    <property type="match status" value="1"/>
</dbReference>
<evidence type="ECO:0000313" key="3">
    <source>
        <dbReference type="Proteomes" id="UP001302265"/>
    </source>
</evidence>
<keyword evidence="2" id="KW-0808">Transferase</keyword>
<dbReference type="SUPFAM" id="SSF56672">
    <property type="entry name" value="DNA/RNA polymerases"/>
    <property type="match status" value="1"/>
</dbReference>
<dbReference type="Proteomes" id="UP001302265">
    <property type="component" value="Segment"/>
</dbReference>
<dbReference type="EMBL" id="BK063676">
    <property type="protein sequence ID" value="DBA35364.1"/>
    <property type="molecule type" value="Genomic_DNA"/>
</dbReference>
<feature type="domain" description="Reverse transcriptase" evidence="1">
    <location>
        <begin position="1"/>
        <end position="268"/>
    </location>
</feature>
<accession>A0AA87CD49</accession>
<dbReference type="InterPro" id="IPR000477">
    <property type="entry name" value="RT_dom"/>
</dbReference>
<protein>
    <submittedName>
        <fullName evidence="2">Reverse transcriptase</fullName>
    </submittedName>
</protein>
<dbReference type="Gene3D" id="3.10.10.10">
    <property type="entry name" value="HIV Type 1 Reverse Transcriptase, subunit A, domain 1"/>
    <property type="match status" value="1"/>
</dbReference>
<dbReference type="PANTHER" id="PTHR34047:SF8">
    <property type="entry name" value="PROTEIN YKFC"/>
    <property type="match status" value="1"/>
</dbReference>
<dbReference type="Pfam" id="PF00078">
    <property type="entry name" value="RVT_1"/>
    <property type="match status" value="1"/>
</dbReference>
<dbReference type="InterPro" id="IPR043502">
    <property type="entry name" value="DNA/RNA_pol_sf"/>
</dbReference>
<dbReference type="RefSeq" id="YP_011108917.1">
    <property type="nucleotide sequence ID" value="NC_092586.1"/>
</dbReference>
<evidence type="ECO:0000259" key="1">
    <source>
        <dbReference type="PROSITE" id="PS50878"/>
    </source>
</evidence>
<reference evidence="2 3" key="1">
    <citation type="journal article" date="2023" name="Nat. Microbiol.">
        <title>A compendium of viruses from methanogenic archaea reveals their diversity and adaptations to the gut environment.</title>
        <authorList>
            <person name="Medvedeva S."/>
            <person name="Borrel G."/>
            <person name="Krupovic M."/>
            <person name="Gribaldo S."/>
        </authorList>
    </citation>
    <scope>NUCLEOTIDE SEQUENCE [LARGE SCALE GENOMIC DNA]</scope>
</reference>
<dbReference type="GO" id="GO:0003964">
    <property type="term" value="F:RNA-directed DNA polymerase activity"/>
    <property type="evidence" value="ECO:0007669"/>
    <property type="project" value="UniProtKB-KW"/>
</dbReference>